<dbReference type="EMBL" id="CATOUU010000709">
    <property type="protein sequence ID" value="CAI9942933.1"/>
    <property type="molecule type" value="Genomic_DNA"/>
</dbReference>
<dbReference type="EMBL" id="CAXDID020000275">
    <property type="protein sequence ID" value="CAL6068939.1"/>
    <property type="molecule type" value="Genomic_DNA"/>
</dbReference>
<name>A0AA86PSV4_9EUKA</name>
<organism evidence="1">
    <name type="scientific">Hexamita inflata</name>
    <dbReference type="NCBI Taxonomy" id="28002"/>
    <lineage>
        <taxon>Eukaryota</taxon>
        <taxon>Metamonada</taxon>
        <taxon>Diplomonadida</taxon>
        <taxon>Hexamitidae</taxon>
        <taxon>Hexamitinae</taxon>
        <taxon>Hexamita</taxon>
    </lineage>
</organism>
<sequence length="147" mass="17448">MTEQTEFKLDFDLEQFNIDVSEDEHENILISSQVDDNNFKTMQKDILSFGDTHILQNTDDLKQFVPYYIQKVATSQNVTVVAIGCQHQVKLLRYDQTFRTTDYQKYFEVLDIQLKASELHLRVEQIYISLSGQYSYGRWNCFFLFTM</sequence>
<reference evidence="2 3" key="2">
    <citation type="submission" date="2024-07" db="EMBL/GenBank/DDBJ databases">
        <authorList>
            <person name="Akdeniz Z."/>
        </authorList>
    </citation>
    <scope>NUCLEOTIDE SEQUENCE [LARGE SCALE GENOMIC DNA]</scope>
</reference>
<protein>
    <submittedName>
        <fullName evidence="2">Hypothetical_protein</fullName>
    </submittedName>
</protein>
<evidence type="ECO:0000313" key="3">
    <source>
        <dbReference type="Proteomes" id="UP001642409"/>
    </source>
</evidence>
<dbReference type="Proteomes" id="UP001642409">
    <property type="component" value="Unassembled WGS sequence"/>
</dbReference>
<evidence type="ECO:0000313" key="1">
    <source>
        <dbReference type="EMBL" id="CAI9942933.1"/>
    </source>
</evidence>
<comment type="caution">
    <text evidence="1">The sequence shown here is derived from an EMBL/GenBank/DDBJ whole genome shotgun (WGS) entry which is preliminary data.</text>
</comment>
<dbReference type="AlphaFoldDB" id="A0AA86PSV4"/>
<gene>
    <name evidence="1" type="ORF">HINF_LOCUS30578</name>
    <name evidence="2" type="ORF">HINF_LOCUS53742</name>
</gene>
<accession>A0AA86PSV4</accession>
<reference evidence="1" key="1">
    <citation type="submission" date="2023-06" db="EMBL/GenBank/DDBJ databases">
        <authorList>
            <person name="Kurt Z."/>
        </authorList>
    </citation>
    <scope>NUCLEOTIDE SEQUENCE</scope>
</reference>
<proteinExistence type="predicted"/>
<keyword evidence="3" id="KW-1185">Reference proteome</keyword>
<evidence type="ECO:0000313" key="2">
    <source>
        <dbReference type="EMBL" id="CAL6068939.1"/>
    </source>
</evidence>